<organism evidence="10">
    <name type="scientific">Caldilinea aerophila</name>
    <dbReference type="NCBI Taxonomy" id="133453"/>
    <lineage>
        <taxon>Bacteria</taxon>
        <taxon>Bacillati</taxon>
        <taxon>Chloroflexota</taxon>
        <taxon>Caldilineae</taxon>
        <taxon>Caldilineales</taxon>
        <taxon>Caldilineaceae</taxon>
        <taxon>Caldilinea</taxon>
    </lineage>
</organism>
<comment type="pathway">
    <text evidence="8">Cofactor biosynthesis; coenzyme A biosynthesis; CoA from (R)-pantothenate: step 5/5.</text>
</comment>
<dbReference type="SUPFAM" id="SSF52540">
    <property type="entry name" value="P-loop containing nucleoside triphosphate hydrolases"/>
    <property type="match status" value="1"/>
</dbReference>
<evidence type="ECO:0000256" key="5">
    <source>
        <dbReference type="ARBA" id="ARBA00022777"/>
    </source>
</evidence>
<dbReference type="GO" id="GO:0004140">
    <property type="term" value="F:dephospho-CoA kinase activity"/>
    <property type="evidence" value="ECO:0007669"/>
    <property type="project" value="UniProtKB-UniRule"/>
</dbReference>
<comment type="catalytic activity">
    <reaction evidence="8">
        <text>3'-dephospho-CoA + ATP = ADP + CoA + H(+)</text>
        <dbReference type="Rhea" id="RHEA:18245"/>
        <dbReference type="ChEBI" id="CHEBI:15378"/>
        <dbReference type="ChEBI" id="CHEBI:30616"/>
        <dbReference type="ChEBI" id="CHEBI:57287"/>
        <dbReference type="ChEBI" id="CHEBI:57328"/>
        <dbReference type="ChEBI" id="CHEBI:456216"/>
        <dbReference type="EC" id="2.7.1.24"/>
    </reaction>
</comment>
<dbReference type="GO" id="GO:0005737">
    <property type="term" value="C:cytoplasm"/>
    <property type="evidence" value="ECO:0007669"/>
    <property type="project" value="UniProtKB-SubCell"/>
</dbReference>
<name>A0A7C1FH00_9CHLR</name>
<comment type="similarity">
    <text evidence="1 8">Belongs to the CoaE family.</text>
</comment>
<comment type="subcellular location">
    <subcellularLocation>
        <location evidence="8">Cytoplasm</location>
    </subcellularLocation>
</comment>
<evidence type="ECO:0000256" key="1">
    <source>
        <dbReference type="ARBA" id="ARBA00009018"/>
    </source>
</evidence>
<dbReference type="UniPathway" id="UPA00241">
    <property type="reaction ID" value="UER00356"/>
</dbReference>
<keyword evidence="7 8" id="KW-0173">Coenzyme A biosynthesis</keyword>
<dbReference type="PANTHER" id="PTHR10695:SF46">
    <property type="entry name" value="BIFUNCTIONAL COENZYME A SYNTHASE-RELATED"/>
    <property type="match status" value="1"/>
</dbReference>
<dbReference type="CDD" id="cd02022">
    <property type="entry name" value="DPCK"/>
    <property type="match status" value="1"/>
</dbReference>
<keyword evidence="4 8" id="KW-0547">Nucleotide-binding</keyword>
<evidence type="ECO:0000256" key="2">
    <source>
        <dbReference type="ARBA" id="ARBA00022490"/>
    </source>
</evidence>
<feature type="binding site" evidence="8">
    <location>
        <begin position="16"/>
        <end position="21"/>
    </location>
    <ligand>
        <name>ATP</name>
        <dbReference type="ChEBI" id="CHEBI:30616"/>
    </ligand>
</feature>
<dbReference type="EMBL" id="DSMG01000084">
    <property type="protein sequence ID" value="HDX31516.1"/>
    <property type="molecule type" value="Genomic_DNA"/>
</dbReference>
<evidence type="ECO:0000256" key="6">
    <source>
        <dbReference type="ARBA" id="ARBA00022840"/>
    </source>
</evidence>
<dbReference type="InterPro" id="IPR027417">
    <property type="entry name" value="P-loop_NTPase"/>
</dbReference>
<dbReference type="NCBIfam" id="TIGR00152">
    <property type="entry name" value="dephospho-CoA kinase"/>
    <property type="match status" value="1"/>
</dbReference>
<dbReference type="AlphaFoldDB" id="A0A7C1FH00"/>
<gene>
    <name evidence="8" type="primary">coaE</name>
    <name evidence="10" type="ORF">ENQ20_08470</name>
</gene>
<dbReference type="PROSITE" id="PS51219">
    <property type="entry name" value="DPCK"/>
    <property type="match status" value="1"/>
</dbReference>
<keyword evidence="6 8" id="KW-0067">ATP-binding</keyword>
<keyword evidence="2 8" id="KW-0963">Cytoplasm</keyword>
<evidence type="ECO:0000256" key="8">
    <source>
        <dbReference type="HAMAP-Rule" id="MF_00376"/>
    </source>
</evidence>
<evidence type="ECO:0000256" key="9">
    <source>
        <dbReference type="NCBIfam" id="TIGR00152"/>
    </source>
</evidence>
<dbReference type="GO" id="GO:0005524">
    <property type="term" value="F:ATP binding"/>
    <property type="evidence" value="ECO:0007669"/>
    <property type="project" value="UniProtKB-UniRule"/>
</dbReference>
<proteinExistence type="inferred from homology"/>
<keyword evidence="5 8" id="KW-0418">Kinase</keyword>
<keyword evidence="3 8" id="KW-0808">Transferase</keyword>
<protein>
    <recommendedName>
        <fullName evidence="8 9">Dephospho-CoA kinase</fullName>
        <ecNumber evidence="8 9">2.7.1.24</ecNumber>
    </recommendedName>
    <alternativeName>
        <fullName evidence="8">Dephosphocoenzyme A kinase</fullName>
    </alternativeName>
</protein>
<dbReference type="HAMAP" id="MF_00376">
    <property type="entry name" value="Dephospho_CoA_kinase"/>
    <property type="match status" value="1"/>
</dbReference>
<dbReference type="Pfam" id="PF01121">
    <property type="entry name" value="CoaE"/>
    <property type="match status" value="1"/>
</dbReference>
<dbReference type="FunFam" id="3.40.50.300:FF:000991">
    <property type="entry name" value="Dephospho-CoA kinase"/>
    <property type="match status" value="1"/>
</dbReference>
<sequence length="213" mass="22928">MLVARPKTIGLTGNIGTGKSTVLGYLARRGAAVIDADVLAHQAIAPGGPAYQAVVDLFGTGILLPDGSIDRKALGAIVFSDPSKLAQLEAIVHPAVFELAQRILNETVAPLVVIEAIKLLESGRLLKLCDEVWVVTADEVSQLRRLMQGRGMSEAEARQRMAAQSPQEEKVKRATRVIDNSGSIEHLYEQLDRLWSEVVNSAVDLDASKGRKV</sequence>
<reference evidence="10" key="1">
    <citation type="journal article" date="2020" name="mSystems">
        <title>Genome- and Community-Level Interaction Insights into Carbon Utilization and Element Cycling Functions of Hydrothermarchaeota in Hydrothermal Sediment.</title>
        <authorList>
            <person name="Zhou Z."/>
            <person name="Liu Y."/>
            <person name="Xu W."/>
            <person name="Pan J."/>
            <person name="Luo Z.H."/>
            <person name="Li M."/>
        </authorList>
    </citation>
    <scope>NUCLEOTIDE SEQUENCE [LARGE SCALE GENOMIC DNA]</scope>
    <source>
        <strain evidence="10">SpSt-289</strain>
    </source>
</reference>
<evidence type="ECO:0000256" key="4">
    <source>
        <dbReference type="ARBA" id="ARBA00022741"/>
    </source>
</evidence>
<dbReference type="Gene3D" id="3.40.50.300">
    <property type="entry name" value="P-loop containing nucleotide triphosphate hydrolases"/>
    <property type="match status" value="1"/>
</dbReference>
<comment type="caution">
    <text evidence="10">The sequence shown here is derived from an EMBL/GenBank/DDBJ whole genome shotgun (WGS) entry which is preliminary data.</text>
</comment>
<dbReference type="InterPro" id="IPR001977">
    <property type="entry name" value="Depp_CoAkinase"/>
</dbReference>
<dbReference type="GO" id="GO:0015937">
    <property type="term" value="P:coenzyme A biosynthetic process"/>
    <property type="evidence" value="ECO:0007669"/>
    <property type="project" value="UniProtKB-UniRule"/>
</dbReference>
<evidence type="ECO:0000256" key="3">
    <source>
        <dbReference type="ARBA" id="ARBA00022679"/>
    </source>
</evidence>
<evidence type="ECO:0000256" key="7">
    <source>
        <dbReference type="ARBA" id="ARBA00022993"/>
    </source>
</evidence>
<dbReference type="EC" id="2.7.1.24" evidence="8 9"/>
<evidence type="ECO:0000313" key="10">
    <source>
        <dbReference type="EMBL" id="HDX31516.1"/>
    </source>
</evidence>
<comment type="function">
    <text evidence="8">Catalyzes the phosphorylation of the 3'-hydroxyl group of dephosphocoenzyme A to form coenzyme A.</text>
</comment>
<accession>A0A7C1FH00</accession>
<dbReference type="PANTHER" id="PTHR10695">
    <property type="entry name" value="DEPHOSPHO-COA KINASE-RELATED"/>
    <property type="match status" value="1"/>
</dbReference>